<dbReference type="RefSeq" id="WP_052594716.1">
    <property type="nucleotide sequence ID" value="NZ_CP011112.1"/>
</dbReference>
<keyword evidence="6" id="KW-1185">Reference proteome</keyword>
<proteinExistence type="predicted"/>
<dbReference type="AlphaFoldDB" id="A0A0K1JM08"/>
<dbReference type="GO" id="GO:0016787">
    <property type="term" value="F:hydrolase activity"/>
    <property type="evidence" value="ECO:0007669"/>
    <property type="project" value="UniProtKB-KW"/>
</dbReference>
<evidence type="ECO:0000313" key="5">
    <source>
        <dbReference type="EMBL" id="AKU17741.1"/>
    </source>
</evidence>
<dbReference type="SUPFAM" id="SSF50891">
    <property type="entry name" value="Cyclophilin-like"/>
    <property type="match status" value="1"/>
</dbReference>
<dbReference type="Gene3D" id="3.30.1360.40">
    <property type="match status" value="1"/>
</dbReference>
<dbReference type="PANTHER" id="PTHR34698">
    <property type="entry name" value="5-OXOPROLINASE SUBUNIT B"/>
    <property type="match status" value="1"/>
</dbReference>
<organism evidence="5 6">
    <name type="scientific">Luteipulveratus mongoliensis</name>
    <dbReference type="NCBI Taxonomy" id="571913"/>
    <lineage>
        <taxon>Bacteria</taxon>
        <taxon>Bacillati</taxon>
        <taxon>Actinomycetota</taxon>
        <taxon>Actinomycetes</taxon>
        <taxon>Micrococcales</taxon>
        <taxon>Dermacoccaceae</taxon>
        <taxon>Luteipulveratus</taxon>
    </lineage>
</organism>
<sequence length="203" mass="21841">MKVLPVGRRGVLVELDDPDQRRALDAHLRHASVPGVVEHVTAARTVLVRVARERDIRQVIDRLHAVDLTAPPAAAASANLAIQVTYDGADLGHAAELLGISTDEVVRRHTSQVWTVEFVGFLPGFGYLSGAEGDLTVPRRDSPRARVPRGAVGLAGEWTGIYPSASPGGWQLIGTTEERLFDAERSPAALLTTGTRVRFRSAS</sequence>
<protein>
    <submittedName>
        <fullName evidence="5">Allophanate hydrolase</fullName>
    </submittedName>
</protein>
<dbReference type="InterPro" id="IPR010016">
    <property type="entry name" value="PxpB"/>
</dbReference>
<dbReference type="GO" id="GO:0005524">
    <property type="term" value="F:ATP binding"/>
    <property type="evidence" value="ECO:0007669"/>
    <property type="project" value="UniProtKB-KW"/>
</dbReference>
<evidence type="ECO:0000259" key="4">
    <source>
        <dbReference type="SMART" id="SM00796"/>
    </source>
</evidence>
<dbReference type="SUPFAM" id="SSF160467">
    <property type="entry name" value="PH0987 N-terminal domain-like"/>
    <property type="match status" value="1"/>
</dbReference>
<name>A0A0K1JM08_9MICO</name>
<dbReference type="KEGG" id="lmoi:VV02_20965"/>
<dbReference type="InterPro" id="IPR003833">
    <property type="entry name" value="CT_C_D"/>
</dbReference>
<evidence type="ECO:0000256" key="3">
    <source>
        <dbReference type="ARBA" id="ARBA00022840"/>
    </source>
</evidence>
<dbReference type="Gene3D" id="2.40.100.10">
    <property type="entry name" value="Cyclophilin-like"/>
    <property type="match status" value="1"/>
</dbReference>
<keyword evidence="1" id="KW-0547">Nucleotide-binding</keyword>
<keyword evidence="2 5" id="KW-0378">Hydrolase</keyword>
<keyword evidence="3" id="KW-0067">ATP-binding</keyword>
<dbReference type="SMART" id="SM00796">
    <property type="entry name" value="AHS1"/>
    <property type="match status" value="1"/>
</dbReference>
<accession>A0A0K1JM08</accession>
<evidence type="ECO:0000256" key="1">
    <source>
        <dbReference type="ARBA" id="ARBA00022741"/>
    </source>
</evidence>
<feature type="domain" description="Carboxyltransferase" evidence="4">
    <location>
        <begin position="1"/>
        <end position="191"/>
    </location>
</feature>
<evidence type="ECO:0000313" key="6">
    <source>
        <dbReference type="Proteomes" id="UP000066480"/>
    </source>
</evidence>
<dbReference type="EMBL" id="CP011112">
    <property type="protein sequence ID" value="AKU17741.1"/>
    <property type="molecule type" value="Genomic_DNA"/>
</dbReference>
<dbReference type="Proteomes" id="UP000066480">
    <property type="component" value="Chromosome"/>
</dbReference>
<gene>
    <name evidence="5" type="ORF">VV02_20965</name>
</gene>
<evidence type="ECO:0000256" key="2">
    <source>
        <dbReference type="ARBA" id="ARBA00022801"/>
    </source>
</evidence>
<reference evidence="5 6" key="1">
    <citation type="submission" date="2015-03" db="EMBL/GenBank/DDBJ databases">
        <title>Luteipulveratus halotolerans sp. nov., a novel actinobacterium (Dermacoccaceae) from Sarawak, Malaysia.</title>
        <authorList>
            <person name="Juboi H."/>
            <person name="Basik A."/>
            <person name="Shamsul S.S."/>
            <person name="Arnold P."/>
            <person name="Schmitt E.K."/>
            <person name="Sanglier J.-J."/>
            <person name="Yeo T."/>
        </authorList>
    </citation>
    <scope>NUCLEOTIDE SEQUENCE [LARGE SCALE GENOMIC DNA]</scope>
    <source>
        <strain evidence="5 6">MN07-A0370</strain>
    </source>
</reference>
<dbReference type="STRING" id="571913.VV02_20965"/>
<dbReference type="Pfam" id="PF02682">
    <property type="entry name" value="CT_C_D"/>
    <property type="match status" value="1"/>
</dbReference>
<dbReference type="PANTHER" id="PTHR34698:SF2">
    <property type="entry name" value="5-OXOPROLINASE SUBUNIT B"/>
    <property type="match status" value="1"/>
</dbReference>
<dbReference type="InterPro" id="IPR029000">
    <property type="entry name" value="Cyclophilin-like_dom_sf"/>
</dbReference>
<dbReference type="PATRIC" id="fig|571913.6.peg.4251"/>
<dbReference type="OrthoDB" id="9768696at2"/>